<evidence type="ECO:0000256" key="1">
    <source>
        <dbReference type="ARBA" id="ARBA00004651"/>
    </source>
</evidence>
<evidence type="ECO:0000313" key="10">
    <source>
        <dbReference type="EMBL" id="CAK9215959.1"/>
    </source>
</evidence>
<dbReference type="Pfam" id="PF04535">
    <property type="entry name" value="CASP_dom"/>
    <property type="match status" value="1"/>
</dbReference>
<keyword evidence="5 8" id="KW-0812">Transmembrane</keyword>
<dbReference type="EMBL" id="OZ019894">
    <property type="protein sequence ID" value="CAK9215959.1"/>
    <property type="molecule type" value="Genomic_DNA"/>
</dbReference>
<evidence type="ECO:0000256" key="8">
    <source>
        <dbReference type="RuleBase" id="RU361233"/>
    </source>
</evidence>
<evidence type="ECO:0000256" key="7">
    <source>
        <dbReference type="ARBA" id="ARBA00023136"/>
    </source>
</evidence>
<dbReference type="InterPro" id="IPR006702">
    <property type="entry name" value="CASP_dom"/>
</dbReference>
<keyword evidence="6 8" id="KW-1133">Transmembrane helix</keyword>
<comment type="subunit">
    <text evidence="3 8">Homodimer and heterodimers.</text>
</comment>
<gene>
    <name evidence="10" type="ORF">CSSPTR1EN2_LOCUS13108</name>
</gene>
<feature type="domain" description="Casparian strip membrane protein" evidence="9">
    <location>
        <begin position="49"/>
        <end position="197"/>
    </location>
</feature>
<evidence type="ECO:0000256" key="3">
    <source>
        <dbReference type="ARBA" id="ARBA00011489"/>
    </source>
</evidence>
<feature type="transmembrane region" description="Helical" evidence="8">
    <location>
        <begin position="54"/>
        <end position="73"/>
    </location>
</feature>
<organism evidence="10 11">
    <name type="scientific">Sphagnum troendelagicum</name>
    <dbReference type="NCBI Taxonomy" id="128251"/>
    <lineage>
        <taxon>Eukaryota</taxon>
        <taxon>Viridiplantae</taxon>
        <taxon>Streptophyta</taxon>
        <taxon>Embryophyta</taxon>
        <taxon>Bryophyta</taxon>
        <taxon>Sphagnophytina</taxon>
        <taxon>Sphagnopsida</taxon>
        <taxon>Sphagnales</taxon>
        <taxon>Sphagnaceae</taxon>
        <taxon>Sphagnum</taxon>
    </lineage>
</organism>
<keyword evidence="11" id="KW-1185">Reference proteome</keyword>
<evidence type="ECO:0000256" key="5">
    <source>
        <dbReference type="ARBA" id="ARBA00022692"/>
    </source>
</evidence>
<reference evidence="10" key="1">
    <citation type="submission" date="2024-02" db="EMBL/GenBank/DDBJ databases">
        <authorList>
            <consortium name="ELIXIR-Norway"/>
            <consortium name="Elixir Norway"/>
        </authorList>
    </citation>
    <scope>NUCLEOTIDE SEQUENCE</scope>
</reference>
<evidence type="ECO:0000256" key="6">
    <source>
        <dbReference type="ARBA" id="ARBA00022989"/>
    </source>
</evidence>
<comment type="subcellular location">
    <subcellularLocation>
        <location evidence="1 8">Cell membrane</location>
        <topology evidence="1 8">Multi-pass membrane protein</topology>
    </subcellularLocation>
</comment>
<protein>
    <recommendedName>
        <fullName evidence="8">CASP-like protein</fullName>
    </recommendedName>
</protein>
<feature type="transmembrane region" description="Helical" evidence="8">
    <location>
        <begin position="184"/>
        <end position="207"/>
    </location>
</feature>
<feature type="transmembrane region" description="Helical" evidence="8">
    <location>
        <begin position="145"/>
        <end position="163"/>
    </location>
</feature>
<keyword evidence="7 8" id="KW-0472">Membrane</keyword>
<evidence type="ECO:0000256" key="2">
    <source>
        <dbReference type="ARBA" id="ARBA00007651"/>
    </source>
</evidence>
<dbReference type="PANTHER" id="PTHR33573">
    <property type="entry name" value="CASP-LIKE PROTEIN 4A4"/>
    <property type="match status" value="1"/>
</dbReference>
<dbReference type="NCBIfam" id="TIGR01569">
    <property type="entry name" value="A_tha_TIGR01569"/>
    <property type="match status" value="1"/>
</dbReference>
<keyword evidence="4 8" id="KW-1003">Cell membrane</keyword>
<sequence length="216" mass="23219">MAQSAWNTQFFDGRVFPKKPGHSAEIAAGATPPAMYTQPAALTDRGRMLGLASITLRTATLLFSIVAITMMSLDKEVRRVSAFSFISVKFTDLSAYIFLVSMNAIVCAYSMTQLLHTILLLMSGKAFPQPVVSLGVLTYTCDQVLSFSLMAASAAGAAAAVILRKGEIGLSCSSYNILQFCAKSEAAVATSFISFMFIAVCNSFSAYRLFQQLNVP</sequence>
<evidence type="ECO:0000259" key="9">
    <source>
        <dbReference type="Pfam" id="PF04535"/>
    </source>
</evidence>
<feature type="transmembrane region" description="Helical" evidence="8">
    <location>
        <begin position="93"/>
        <end position="111"/>
    </location>
</feature>
<evidence type="ECO:0000313" key="11">
    <source>
        <dbReference type="Proteomes" id="UP001497512"/>
    </source>
</evidence>
<accession>A0ABP0UA31</accession>
<name>A0ABP0UA31_9BRYO</name>
<dbReference type="Proteomes" id="UP001497512">
    <property type="component" value="Chromosome 2"/>
</dbReference>
<proteinExistence type="inferred from homology"/>
<evidence type="ECO:0000256" key="4">
    <source>
        <dbReference type="ARBA" id="ARBA00022475"/>
    </source>
</evidence>
<comment type="similarity">
    <text evidence="2 8">Belongs to the Casparian strip membrane proteins (CASP) family.</text>
</comment>
<dbReference type="InterPro" id="IPR006459">
    <property type="entry name" value="CASP/CASPL"/>
</dbReference>
<dbReference type="PANTHER" id="PTHR33573:SF50">
    <property type="entry name" value="CASP-LIKE PROTEIN 4A3"/>
    <property type="match status" value="1"/>
</dbReference>